<dbReference type="GO" id="GO:0005777">
    <property type="term" value="C:peroxisome"/>
    <property type="evidence" value="ECO:0007669"/>
    <property type="project" value="TreeGrafter"/>
</dbReference>
<dbReference type="GO" id="GO:0004760">
    <property type="term" value="F:L-serine-pyruvate transaminase activity"/>
    <property type="evidence" value="ECO:0007669"/>
    <property type="project" value="TreeGrafter"/>
</dbReference>
<dbReference type="PANTHER" id="PTHR21152:SF40">
    <property type="entry name" value="ALANINE--GLYOXYLATE AMINOTRANSFERASE"/>
    <property type="match status" value="1"/>
</dbReference>
<proteinExistence type="inferred from homology"/>
<evidence type="ECO:0000256" key="3">
    <source>
        <dbReference type="ARBA" id="ARBA00013049"/>
    </source>
</evidence>
<evidence type="ECO:0000256" key="6">
    <source>
        <dbReference type="ARBA" id="ARBA00022898"/>
    </source>
</evidence>
<keyword evidence="6 8" id="KW-0663">Pyridoxal phosphate</keyword>
<dbReference type="EC" id="2.6.1.44" evidence="3"/>
<dbReference type="InterPro" id="IPR015422">
    <property type="entry name" value="PyrdxlP-dep_Trfase_small"/>
</dbReference>
<dbReference type="AlphaFoldDB" id="A0A151ZH36"/>
<dbReference type="InParanoid" id="A0A151ZH36"/>
<comment type="similarity">
    <text evidence="2">Belongs to the class-V pyridoxal-phosphate-dependent aminotransferase family.</text>
</comment>
<keyword evidence="5" id="KW-0808">Transferase</keyword>
<dbReference type="OMA" id="YEWDTPA"/>
<keyword evidence="10" id="KW-0670">Pyruvate</keyword>
<dbReference type="PANTHER" id="PTHR21152">
    <property type="entry name" value="AMINOTRANSFERASE CLASS V"/>
    <property type="match status" value="1"/>
</dbReference>
<gene>
    <name evidence="10" type="ORF">DLAC_05869</name>
</gene>
<dbReference type="Gene3D" id="3.90.1150.10">
    <property type="entry name" value="Aspartate Aminotransferase, domain 1"/>
    <property type="match status" value="1"/>
</dbReference>
<dbReference type="InterPro" id="IPR015424">
    <property type="entry name" value="PyrdxlP-dep_Trfase"/>
</dbReference>
<dbReference type="FunCoup" id="A0A151ZH36">
    <property type="interactions" value="164"/>
</dbReference>
<reference evidence="10 11" key="1">
    <citation type="submission" date="2015-12" db="EMBL/GenBank/DDBJ databases">
        <title>Dictyostelia acquired genes for synthesis and detection of signals that induce cell-type specialization by lateral gene transfer from prokaryotes.</title>
        <authorList>
            <person name="Gloeckner G."/>
            <person name="Schaap P."/>
        </authorList>
    </citation>
    <scope>NUCLEOTIDE SEQUENCE [LARGE SCALE GENOMIC DNA]</scope>
    <source>
        <strain evidence="10 11">TK</strain>
    </source>
</reference>
<evidence type="ECO:0000256" key="5">
    <source>
        <dbReference type="ARBA" id="ARBA00022679"/>
    </source>
</evidence>
<dbReference type="CDD" id="cd06451">
    <property type="entry name" value="AGAT_like"/>
    <property type="match status" value="1"/>
</dbReference>
<dbReference type="EMBL" id="LODT01000028">
    <property type="protein sequence ID" value="KYQ93227.1"/>
    <property type="molecule type" value="Genomic_DNA"/>
</dbReference>
<evidence type="ECO:0000256" key="2">
    <source>
        <dbReference type="ARBA" id="ARBA00009236"/>
    </source>
</evidence>
<dbReference type="InterPro" id="IPR015421">
    <property type="entry name" value="PyrdxlP-dep_Trfase_major"/>
</dbReference>
<dbReference type="GO" id="GO:0019265">
    <property type="term" value="P:glycine biosynthetic process, by transamination of glyoxylate"/>
    <property type="evidence" value="ECO:0007669"/>
    <property type="project" value="TreeGrafter"/>
</dbReference>
<organism evidence="10 11">
    <name type="scientific">Tieghemostelium lacteum</name>
    <name type="common">Slime mold</name>
    <name type="synonym">Dictyostelium lacteum</name>
    <dbReference type="NCBI Taxonomy" id="361077"/>
    <lineage>
        <taxon>Eukaryota</taxon>
        <taxon>Amoebozoa</taxon>
        <taxon>Evosea</taxon>
        <taxon>Eumycetozoa</taxon>
        <taxon>Dictyostelia</taxon>
        <taxon>Dictyosteliales</taxon>
        <taxon>Raperosteliaceae</taxon>
        <taxon>Tieghemostelium</taxon>
    </lineage>
</organism>
<dbReference type="GO" id="GO:0008453">
    <property type="term" value="F:alanine-glyoxylate transaminase activity"/>
    <property type="evidence" value="ECO:0007669"/>
    <property type="project" value="UniProtKB-EC"/>
</dbReference>
<sequence>MINSDQQVSDKHRIKCSTAQLPIRLLLGPGPSNLHPRVNQQLITPMIGYTDVNYFKVMDETMELMRYLFQTDNHFTIPISGAGTAAMECCVSNLIEPEDVVVCLVAGYFSDRIHQQAVRYGSKIQRIEKKWGQYFSLEEIKEQLEKHRPKLLTMVFGETSTGIKQPMQGVGELCHQYDCLLMVDTVAALGGVPFFVDQWKVDACYTGGQKCLSGPPGISPLTFSPRACKKIAERKTPIANWYLDATLLAGYWCPEYNFATSQITSPQPLRRYHHTTPANLIYALRESILLVSEEGIENTWNRHRSAAHQLYQGLARIGLEPLISELNDKNDLGGRLYSLTTVKVPEGIDAKLFMKSLLDKHNIEIAGGIGELAGKIWRVGLMGFNANNSNVTLLLSTLEETLKDFKK</sequence>
<evidence type="ECO:0000256" key="7">
    <source>
        <dbReference type="PIRSR" id="PIRSR000524-1"/>
    </source>
</evidence>
<dbReference type="FunFam" id="3.40.640.10:FF:000027">
    <property type="entry name" value="Serine--pyruvate aminotransferase, mitochondrial"/>
    <property type="match status" value="1"/>
</dbReference>
<evidence type="ECO:0000313" key="10">
    <source>
        <dbReference type="EMBL" id="KYQ93227.1"/>
    </source>
</evidence>
<feature type="modified residue" description="N6-(pyridoxal phosphate)lysine" evidence="8">
    <location>
        <position position="210"/>
    </location>
</feature>
<evidence type="ECO:0000256" key="4">
    <source>
        <dbReference type="ARBA" id="ARBA00022576"/>
    </source>
</evidence>
<comment type="caution">
    <text evidence="10">The sequence shown here is derived from an EMBL/GenBank/DDBJ whole genome shotgun (WGS) entry which is preliminary data.</text>
</comment>
<name>A0A151ZH36_TIELA</name>
<dbReference type="PIRSF" id="PIRSF000524">
    <property type="entry name" value="SPT"/>
    <property type="match status" value="1"/>
</dbReference>
<accession>A0A151ZH36</accession>
<dbReference type="Pfam" id="PF00266">
    <property type="entry name" value="Aminotran_5"/>
    <property type="match status" value="1"/>
</dbReference>
<evidence type="ECO:0000256" key="1">
    <source>
        <dbReference type="ARBA" id="ARBA00001933"/>
    </source>
</evidence>
<dbReference type="InterPro" id="IPR024169">
    <property type="entry name" value="SP_NH2Trfase/AEP_transaminase"/>
</dbReference>
<comment type="cofactor">
    <cofactor evidence="1 8">
        <name>pyridoxal 5'-phosphate</name>
        <dbReference type="ChEBI" id="CHEBI:597326"/>
    </cofactor>
</comment>
<evidence type="ECO:0000313" key="11">
    <source>
        <dbReference type="Proteomes" id="UP000076078"/>
    </source>
</evidence>
<feature type="binding site" evidence="7">
    <location>
        <position position="378"/>
    </location>
    <ligand>
        <name>substrate</name>
    </ligand>
</feature>
<dbReference type="SUPFAM" id="SSF53383">
    <property type="entry name" value="PLP-dependent transferases"/>
    <property type="match status" value="1"/>
</dbReference>
<dbReference type="InterPro" id="IPR000192">
    <property type="entry name" value="Aminotrans_V_dom"/>
</dbReference>
<evidence type="ECO:0000259" key="9">
    <source>
        <dbReference type="Pfam" id="PF00266"/>
    </source>
</evidence>
<evidence type="ECO:0000256" key="8">
    <source>
        <dbReference type="PIRSR" id="PIRSR000524-50"/>
    </source>
</evidence>
<protein>
    <recommendedName>
        <fullName evidence="3">alanine--glyoxylate transaminase</fullName>
        <ecNumber evidence="3">2.6.1.44</ecNumber>
    </recommendedName>
</protein>
<dbReference type="OrthoDB" id="7403325at2759"/>
<dbReference type="Proteomes" id="UP000076078">
    <property type="component" value="Unassembled WGS sequence"/>
</dbReference>
<keyword evidence="4" id="KW-0032">Aminotransferase</keyword>
<keyword evidence="11" id="KW-1185">Reference proteome</keyword>
<dbReference type="STRING" id="361077.A0A151ZH36"/>
<dbReference type="Gene3D" id="3.40.640.10">
    <property type="entry name" value="Type I PLP-dependent aspartate aminotransferase-like (Major domain)"/>
    <property type="match status" value="1"/>
</dbReference>
<feature type="domain" description="Aminotransferase class V" evidence="9">
    <location>
        <begin position="56"/>
        <end position="368"/>
    </location>
</feature>